<keyword evidence="2 6" id="KW-0645">Protease</keyword>
<dbReference type="KEGG" id="dgi:Desgi_1238"/>
<evidence type="ECO:0000256" key="5">
    <source>
        <dbReference type="SAM" id="Phobius"/>
    </source>
</evidence>
<name>R4KC33_9FIRM</name>
<dbReference type="RefSeq" id="WP_006524247.1">
    <property type="nucleotide sequence ID" value="NC_021184.1"/>
</dbReference>
<keyword evidence="5" id="KW-1133">Transmembrane helix</keyword>
<feature type="region of interest" description="Disordered" evidence="4">
    <location>
        <begin position="1"/>
        <end position="44"/>
    </location>
</feature>
<keyword evidence="5" id="KW-0812">Transmembrane</keyword>
<evidence type="ECO:0000256" key="1">
    <source>
        <dbReference type="ARBA" id="ARBA00010541"/>
    </source>
</evidence>
<evidence type="ECO:0000256" key="4">
    <source>
        <dbReference type="SAM" id="MobiDB-lite"/>
    </source>
</evidence>
<protein>
    <submittedName>
        <fullName evidence="6">Trypsin-like serine protease with C-terminal PDZ domain</fullName>
    </submittedName>
</protein>
<dbReference type="PANTHER" id="PTHR43343">
    <property type="entry name" value="PEPTIDASE S12"/>
    <property type="match status" value="1"/>
</dbReference>
<evidence type="ECO:0000256" key="3">
    <source>
        <dbReference type="ARBA" id="ARBA00022801"/>
    </source>
</evidence>
<dbReference type="InterPro" id="IPR051201">
    <property type="entry name" value="Chloro_Bact_Ser_Proteases"/>
</dbReference>
<accession>R4KC33</accession>
<dbReference type="PANTHER" id="PTHR43343:SF3">
    <property type="entry name" value="PROTEASE DO-LIKE 8, CHLOROPLASTIC"/>
    <property type="match status" value="1"/>
</dbReference>
<keyword evidence="3" id="KW-0378">Hydrolase</keyword>
<keyword evidence="7" id="KW-1185">Reference proteome</keyword>
<sequence>MITNNKNNKDGTDHMPVERGNKNITGDTVNNEYVNNQNNEDKYNDDEYFADDYEDYCDYIADSFSEDGFGDDGSYNREEADEHMPSRPSWPLRVVALVTALAFLGLIAVTSWPALQAPLGDLVNRSLQLEKDINIQRLQEAVVQIEVVARKQGVLTAVEQKSGTGFNIDPCGRIVTNHHVIQDALNIVISFPDGKIYKAANWASKPELDLAVVTLQADQLPVVPLNIQEQPVPGDKIRVVGNPLGLNNIVAEGQVEQYWLFGDKPARVFGISAPIYPGNSGSPVFDHNGQVVGVVFGNWHRNVDGVDKVTGLAVPIQELLDLHI</sequence>
<dbReference type="GO" id="GO:0006508">
    <property type="term" value="P:proteolysis"/>
    <property type="evidence" value="ECO:0007669"/>
    <property type="project" value="UniProtKB-KW"/>
</dbReference>
<dbReference type="Pfam" id="PF13365">
    <property type="entry name" value="Trypsin_2"/>
    <property type="match status" value="1"/>
</dbReference>
<dbReference type="PRINTS" id="PR00834">
    <property type="entry name" value="PROTEASES2C"/>
</dbReference>
<evidence type="ECO:0000313" key="6">
    <source>
        <dbReference type="EMBL" id="AGL00753.1"/>
    </source>
</evidence>
<reference evidence="6 7" key="1">
    <citation type="submission" date="2012-01" db="EMBL/GenBank/DDBJ databases">
        <title>Complete sequence of Desulfotomaculum gibsoniae DSM 7213.</title>
        <authorList>
            <consortium name="US DOE Joint Genome Institute"/>
            <person name="Lucas S."/>
            <person name="Han J."/>
            <person name="Lapidus A."/>
            <person name="Cheng J.-F."/>
            <person name="Goodwin L."/>
            <person name="Pitluck S."/>
            <person name="Peters L."/>
            <person name="Ovchinnikova G."/>
            <person name="Teshima H."/>
            <person name="Detter J.C."/>
            <person name="Han C."/>
            <person name="Tapia R."/>
            <person name="Land M."/>
            <person name="Hauser L."/>
            <person name="Kyrpides N."/>
            <person name="Ivanova N."/>
            <person name="Pagani I."/>
            <person name="Parshina S."/>
            <person name="Plugge C."/>
            <person name="Muyzer G."/>
            <person name="Kuever J."/>
            <person name="Ivanova A."/>
            <person name="Nazina T."/>
            <person name="Klenk H.-P."/>
            <person name="Brambilla E."/>
            <person name="Spring S."/>
            <person name="Stams A.F."/>
            <person name="Woyke T."/>
        </authorList>
    </citation>
    <scope>NUCLEOTIDE SEQUENCE [LARGE SCALE GENOMIC DNA]</scope>
    <source>
        <strain evidence="6 7">DSM 7213</strain>
    </source>
</reference>
<feature type="compositionally biased region" description="Low complexity" evidence="4">
    <location>
        <begin position="29"/>
        <end position="38"/>
    </location>
</feature>
<dbReference type="AlphaFoldDB" id="R4KC33"/>
<dbReference type="Proteomes" id="UP000013520">
    <property type="component" value="Chromosome"/>
</dbReference>
<dbReference type="OrthoDB" id="9766361at2"/>
<feature type="transmembrane region" description="Helical" evidence="5">
    <location>
        <begin position="94"/>
        <end position="115"/>
    </location>
</feature>
<dbReference type="InterPro" id="IPR001940">
    <property type="entry name" value="Peptidase_S1C"/>
</dbReference>
<dbReference type="eggNOG" id="COG0265">
    <property type="taxonomic scope" value="Bacteria"/>
</dbReference>
<dbReference type="Gene3D" id="2.40.10.10">
    <property type="entry name" value="Trypsin-like serine proteases"/>
    <property type="match status" value="2"/>
</dbReference>
<evidence type="ECO:0000256" key="2">
    <source>
        <dbReference type="ARBA" id="ARBA00022670"/>
    </source>
</evidence>
<evidence type="ECO:0000313" key="7">
    <source>
        <dbReference type="Proteomes" id="UP000013520"/>
    </source>
</evidence>
<comment type="similarity">
    <text evidence="1">Belongs to the peptidase S1C family.</text>
</comment>
<dbReference type="InterPro" id="IPR043504">
    <property type="entry name" value="Peptidase_S1_PA_chymotrypsin"/>
</dbReference>
<dbReference type="InterPro" id="IPR009003">
    <property type="entry name" value="Peptidase_S1_PA"/>
</dbReference>
<dbReference type="STRING" id="767817.Desgi_1238"/>
<dbReference type="EMBL" id="CP003273">
    <property type="protein sequence ID" value="AGL00753.1"/>
    <property type="molecule type" value="Genomic_DNA"/>
</dbReference>
<gene>
    <name evidence="6" type="ORF">Desgi_1238</name>
</gene>
<dbReference type="SUPFAM" id="SSF50494">
    <property type="entry name" value="Trypsin-like serine proteases"/>
    <property type="match status" value="1"/>
</dbReference>
<organism evidence="6 7">
    <name type="scientific">Desulfoscipio gibsoniae DSM 7213</name>
    <dbReference type="NCBI Taxonomy" id="767817"/>
    <lineage>
        <taxon>Bacteria</taxon>
        <taxon>Bacillati</taxon>
        <taxon>Bacillota</taxon>
        <taxon>Clostridia</taxon>
        <taxon>Eubacteriales</taxon>
        <taxon>Desulfallaceae</taxon>
        <taxon>Desulfoscipio</taxon>
    </lineage>
</organism>
<keyword evidence="5" id="KW-0472">Membrane</keyword>
<feature type="compositionally biased region" description="Basic and acidic residues" evidence="4">
    <location>
        <begin position="7"/>
        <end position="21"/>
    </location>
</feature>
<dbReference type="GO" id="GO:0004252">
    <property type="term" value="F:serine-type endopeptidase activity"/>
    <property type="evidence" value="ECO:0007669"/>
    <property type="project" value="InterPro"/>
</dbReference>
<proteinExistence type="inferred from homology"/>
<dbReference type="HOGENOM" id="CLU_074311_0_0_9"/>